<dbReference type="EMBL" id="FORA01000001">
    <property type="protein sequence ID" value="SFI64736.1"/>
    <property type="molecule type" value="Genomic_DNA"/>
</dbReference>
<dbReference type="PANTHER" id="PTHR43768">
    <property type="entry name" value="TREHALOSE 6-PHOSPHATE PHOSPHATASE"/>
    <property type="match status" value="1"/>
</dbReference>
<dbReference type="GO" id="GO:0046872">
    <property type="term" value="F:metal ion binding"/>
    <property type="evidence" value="ECO:0007669"/>
    <property type="project" value="UniProtKB-KW"/>
</dbReference>
<keyword evidence="4" id="KW-0460">Magnesium</keyword>
<dbReference type="InterPro" id="IPR003337">
    <property type="entry name" value="Trehalose_PPase"/>
</dbReference>
<dbReference type="Gene3D" id="3.30.70.1020">
    <property type="entry name" value="Trehalose-6-phosphate phosphatase related protein, domain 2"/>
    <property type="match status" value="1"/>
</dbReference>
<evidence type="ECO:0000256" key="4">
    <source>
        <dbReference type="RuleBase" id="RU361117"/>
    </source>
</evidence>
<comment type="catalytic activity">
    <reaction evidence="4">
        <text>alpha,alpha-trehalose 6-phosphate + H2O = alpha,alpha-trehalose + phosphate</text>
        <dbReference type="Rhea" id="RHEA:23420"/>
        <dbReference type="ChEBI" id="CHEBI:15377"/>
        <dbReference type="ChEBI" id="CHEBI:16551"/>
        <dbReference type="ChEBI" id="CHEBI:43474"/>
        <dbReference type="ChEBI" id="CHEBI:58429"/>
        <dbReference type="EC" id="3.1.3.12"/>
    </reaction>
</comment>
<evidence type="ECO:0000313" key="6">
    <source>
        <dbReference type="Proteomes" id="UP000199110"/>
    </source>
</evidence>
<dbReference type="Pfam" id="PF02358">
    <property type="entry name" value="Trehalose_PPase"/>
    <property type="match status" value="1"/>
</dbReference>
<dbReference type="EC" id="3.1.3.12" evidence="4"/>
<name>A0A1I3JX51_9RHOB</name>
<comment type="function">
    <text evidence="4">Removes the phosphate from trehalose 6-phosphate to produce free trehalose.</text>
</comment>
<dbReference type="UniPathway" id="UPA00299"/>
<evidence type="ECO:0000256" key="3">
    <source>
        <dbReference type="ARBA" id="ARBA00022801"/>
    </source>
</evidence>
<keyword evidence="3 4" id="KW-0378">Hydrolase</keyword>
<dbReference type="PANTHER" id="PTHR43768:SF3">
    <property type="entry name" value="TREHALOSE 6-PHOSPHATE PHOSPHATASE"/>
    <property type="match status" value="1"/>
</dbReference>
<dbReference type="InterPro" id="IPR044651">
    <property type="entry name" value="OTSB-like"/>
</dbReference>
<dbReference type="STRING" id="390807.SAMN04488095_1459"/>
<dbReference type="InterPro" id="IPR036412">
    <property type="entry name" value="HAD-like_sf"/>
</dbReference>
<accession>A0A1I3JX51</accession>
<organism evidence="5 6">
    <name type="scientific">Jannaschia pohangensis</name>
    <dbReference type="NCBI Taxonomy" id="390807"/>
    <lineage>
        <taxon>Bacteria</taxon>
        <taxon>Pseudomonadati</taxon>
        <taxon>Pseudomonadota</taxon>
        <taxon>Alphaproteobacteria</taxon>
        <taxon>Rhodobacterales</taxon>
        <taxon>Roseobacteraceae</taxon>
        <taxon>Jannaschia</taxon>
    </lineage>
</organism>
<dbReference type="SUPFAM" id="SSF56784">
    <property type="entry name" value="HAD-like"/>
    <property type="match status" value="1"/>
</dbReference>
<dbReference type="InterPro" id="IPR006379">
    <property type="entry name" value="HAD-SF_hydro_IIB"/>
</dbReference>
<dbReference type="Gene3D" id="3.40.50.1000">
    <property type="entry name" value="HAD superfamily/HAD-like"/>
    <property type="match status" value="1"/>
</dbReference>
<evidence type="ECO:0000256" key="2">
    <source>
        <dbReference type="ARBA" id="ARBA00008770"/>
    </source>
</evidence>
<dbReference type="GO" id="GO:0005992">
    <property type="term" value="P:trehalose biosynthetic process"/>
    <property type="evidence" value="ECO:0007669"/>
    <property type="project" value="UniProtKB-UniPathway"/>
</dbReference>
<dbReference type="GO" id="GO:0004805">
    <property type="term" value="F:trehalose-phosphatase activity"/>
    <property type="evidence" value="ECO:0007669"/>
    <property type="project" value="UniProtKB-EC"/>
</dbReference>
<gene>
    <name evidence="5" type="ORF">SAMN04488095_1459</name>
</gene>
<evidence type="ECO:0000313" key="5">
    <source>
        <dbReference type="EMBL" id="SFI64736.1"/>
    </source>
</evidence>
<dbReference type="NCBIfam" id="TIGR01484">
    <property type="entry name" value="HAD-SF-IIB"/>
    <property type="match status" value="1"/>
</dbReference>
<dbReference type="Proteomes" id="UP000199110">
    <property type="component" value="Unassembled WGS sequence"/>
</dbReference>
<dbReference type="InterPro" id="IPR023214">
    <property type="entry name" value="HAD_sf"/>
</dbReference>
<keyword evidence="6" id="KW-1185">Reference proteome</keyword>
<dbReference type="AlphaFoldDB" id="A0A1I3JX51"/>
<sequence length="261" mass="28231">MHFYEMNGFMGSQTDNVALCGQKDMPEADGACLFLDFDGTLVDIVSTPDAVEVRDDVHDLLDRAMTRLNGRVAIVSGRSVEALEGFLPRFKGPIVGTHGAEIRHADGRLTRISADAEKVAALTRIVVDFGKLRPEFLVETKPTGVVLHFRNAPEHAALAMKLMEAVAHAADGFTLQPALMAYEIKIENTGKDKAMQKIMATKTFSGTVPVYAGDDLTDEPALELAEAEGGLGIKIGKAETLASHRLADPSELRACVERWLA</sequence>
<keyword evidence="4" id="KW-0479">Metal-binding</keyword>
<dbReference type="RefSeq" id="WP_175484819.1">
    <property type="nucleotide sequence ID" value="NZ_FORA01000001.1"/>
</dbReference>
<evidence type="ECO:0000256" key="1">
    <source>
        <dbReference type="ARBA" id="ARBA00005199"/>
    </source>
</evidence>
<comment type="pathway">
    <text evidence="1 4">Glycan biosynthesis; trehalose biosynthesis.</text>
</comment>
<protein>
    <recommendedName>
        <fullName evidence="4">Trehalose 6-phosphate phosphatase</fullName>
        <ecNumber evidence="4">3.1.3.12</ecNumber>
    </recommendedName>
</protein>
<comment type="similarity">
    <text evidence="2 4">Belongs to the trehalose phosphatase family.</text>
</comment>
<comment type="cofactor">
    <cofactor evidence="4">
        <name>Mg(2+)</name>
        <dbReference type="ChEBI" id="CHEBI:18420"/>
    </cofactor>
</comment>
<proteinExistence type="inferred from homology"/>
<dbReference type="NCBIfam" id="TIGR00685">
    <property type="entry name" value="T6PP"/>
    <property type="match status" value="1"/>
</dbReference>
<reference evidence="5 6" key="1">
    <citation type="submission" date="2016-10" db="EMBL/GenBank/DDBJ databases">
        <authorList>
            <person name="de Groot N.N."/>
        </authorList>
    </citation>
    <scope>NUCLEOTIDE SEQUENCE [LARGE SCALE GENOMIC DNA]</scope>
    <source>
        <strain evidence="5 6">DSM 19073</strain>
    </source>
</reference>